<gene>
    <name evidence="1" type="ORF">H4S07_003848</name>
</gene>
<comment type="caution">
    <text evidence="1">The sequence shown here is derived from an EMBL/GenBank/DDBJ whole genome shotgun (WGS) entry which is preliminary data.</text>
</comment>
<dbReference type="Proteomes" id="UP001140096">
    <property type="component" value="Unassembled WGS sequence"/>
</dbReference>
<organism evidence="1 2">
    <name type="scientific">Coemansia furcata</name>
    <dbReference type="NCBI Taxonomy" id="417177"/>
    <lineage>
        <taxon>Eukaryota</taxon>
        <taxon>Fungi</taxon>
        <taxon>Fungi incertae sedis</taxon>
        <taxon>Zoopagomycota</taxon>
        <taxon>Kickxellomycotina</taxon>
        <taxon>Kickxellomycetes</taxon>
        <taxon>Kickxellales</taxon>
        <taxon>Kickxellaceae</taxon>
        <taxon>Coemansia</taxon>
    </lineage>
</organism>
<accession>A0ACC1LDD1</accession>
<reference evidence="1" key="1">
    <citation type="submission" date="2022-07" db="EMBL/GenBank/DDBJ databases">
        <title>Phylogenomic reconstructions and comparative analyses of Kickxellomycotina fungi.</title>
        <authorList>
            <person name="Reynolds N.K."/>
            <person name="Stajich J.E."/>
            <person name="Barry K."/>
            <person name="Grigoriev I.V."/>
            <person name="Crous P."/>
            <person name="Smith M.E."/>
        </authorList>
    </citation>
    <scope>NUCLEOTIDE SEQUENCE</scope>
    <source>
        <strain evidence="1">CBS 102833</strain>
    </source>
</reference>
<keyword evidence="2" id="KW-1185">Reference proteome</keyword>
<protein>
    <submittedName>
        <fullName evidence="1">Uncharacterized protein</fullName>
    </submittedName>
</protein>
<dbReference type="EMBL" id="JANBUP010001364">
    <property type="protein sequence ID" value="KAJ2806231.1"/>
    <property type="molecule type" value="Genomic_DNA"/>
</dbReference>
<name>A0ACC1LDD1_9FUNG</name>
<evidence type="ECO:0000313" key="1">
    <source>
        <dbReference type="EMBL" id="KAJ2806231.1"/>
    </source>
</evidence>
<evidence type="ECO:0000313" key="2">
    <source>
        <dbReference type="Proteomes" id="UP001140096"/>
    </source>
</evidence>
<proteinExistence type="predicted"/>
<sequence>MEDTSTPFGDATKPKSILKRPSDTPEKGAHLRWDEDNLKATEEQKDSKMKVDEPPTPYIRYNPELDADLQEMEDLKLASDMSSRSSSVASSPKHAHIVAPKDWISESEEEEGATGADKAKHEQFRKLRRDHYRSEGQYVHKETSDAMDSDDSDDDDEHGASSDDGAHKTGSLSASGCTNGTVSGRCAKPGVHGAKGSKATYDQEDSRNFNVDEANAANMEIEAECATMVRELADTLYADLSQILLREYGKTSEQMVMHSDNNNSAAANRASVLRAKDVAIPEERNPAGDLSDLQLTCNGLEEENRRLHAQLAEREAESEGLRQQVAVQRHEIEVARRRAARLDARIAGEARTYMDQPMTLAEVRVAFRGLYKQYVLREEHFIVVERAASLESQLWREKCMRAEMRESAHIDNLRDLRQSVETLTRQRLAQNPHNEALRQRLEQCQTLVQAVSAETIAMRADYTAKMQSMDQHVRLMSRDRMEMDSKLRSTQADNQRLDEACKELQVKWQQQAWELHSSKRMLEDRLQGASGADMTSYEAAMRHTAAAAAAALFGGEGATMSGASVQNSMSPPRVIRMPRRPRHYTNRRESALQAVSTAAMRRESALQVVSTATTRRESALQVVSTATTGDNGGQPLPLPDQRDSVGTPSAQPRLHAPASADFTFSLPHLQRSSQALAPYDSHPQGGYA</sequence>